<dbReference type="PANTHER" id="PTHR30028">
    <property type="entry name" value="UPF0014 INNER MEMBRANE PROTEIN YBBM-RELATED"/>
    <property type="match status" value="1"/>
</dbReference>
<accession>A0A8J3WY46</accession>
<comment type="similarity">
    <text evidence="2">Belongs to the UPF0014 family.</text>
</comment>
<dbReference type="PANTHER" id="PTHR30028:SF0">
    <property type="entry name" value="PROTEIN ALUMINUM SENSITIVE 3"/>
    <property type="match status" value="1"/>
</dbReference>
<comment type="subcellular location">
    <subcellularLocation>
        <location evidence="1">Membrane</location>
        <topology evidence="1">Multi-pass membrane protein</topology>
    </subcellularLocation>
</comment>
<feature type="transmembrane region" description="Helical" evidence="6">
    <location>
        <begin position="210"/>
        <end position="228"/>
    </location>
</feature>
<dbReference type="Proteomes" id="UP000599074">
    <property type="component" value="Unassembled WGS sequence"/>
</dbReference>
<evidence type="ECO:0000256" key="6">
    <source>
        <dbReference type="SAM" id="Phobius"/>
    </source>
</evidence>
<proteinExistence type="inferred from homology"/>
<dbReference type="AlphaFoldDB" id="A0A8J3WY46"/>
<feature type="transmembrane region" description="Helical" evidence="6">
    <location>
        <begin position="6"/>
        <end position="29"/>
    </location>
</feature>
<feature type="transmembrane region" description="Helical" evidence="6">
    <location>
        <begin position="107"/>
        <end position="129"/>
    </location>
</feature>
<dbReference type="GO" id="GO:0005886">
    <property type="term" value="C:plasma membrane"/>
    <property type="evidence" value="ECO:0007669"/>
    <property type="project" value="TreeGrafter"/>
</dbReference>
<evidence type="ECO:0000256" key="4">
    <source>
        <dbReference type="ARBA" id="ARBA00022989"/>
    </source>
</evidence>
<evidence type="ECO:0000313" key="8">
    <source>
        <dbReference type="Proteomes" id="UP000599074"/>
    </source>
</evidence>
<dbReference type="RefSeq" id="WP_168112859.1">
    <property type="nucleotide sequence ID" value="NZ_BOON01000005.1"/>
</dbReference>
<keyword evidence="3 6" id="KW-0812">Transmembrane</keyword>
<protein>
    <submittedName>
        <fullName evidence="7">ABC transporter permease</fullName>
    </submittedName>
</protein>
<keyword evidence="4 6" id="KW-1133">Transmembrane helix</keyword>
<evidence type="ECO:0000256" key="3">
    <source>
        <dbReference type="ARBA" id="ARBA00022692"/>
    </source>
</evidence>
<feature type="transmembrane region" description="Helical" evidence="6">
    <location>
        <begin position="66"/>
        <end position="86"/>
    </location>
</feature>
<sequence length="268" mass="27215">MGSTAIRIGPLLAIVLVALVAVTTLVAWTGRLGTARASLTASVRATVQLAAVSLVIVAVLRSAWLTGGFVCLMYAVATVTAGRRILGPSSRRDSGRRDSGRRDSGRRRYAGLLAGVPIACGVAPILAALLTSGLVPARPVAVVPIAGILIGGAMTATGLAGRRALDDLRARFGEYEAALALGFTDSQARRDLCRPAAAQALFPALDQTRTVGLVALPGAFVGVLLGGGDPVQAGVAQLLVLIGLLAVETVGVLVTIELVAQGLLSGRD</sequence>
<feature type="transmembrane region" description="Helical" evidence="6">
    <location>
        <begin position="41"/>
        <end position="60"/>
    </location>
</feature>
<keyword evidence="8" id="KW-1185">Reference proteome</keyword>
<dbReference type="Pfam" id="PF03649">
    <property type="entry name" value="UPF0014"/>
    <property type="match status" value="1"/>
</dbReference>
<dbReference type="InterPro" id="IPR005226">
    <property type="entry name" value="UPF0014_fam"/>
</dbReference>
<feature type="transmembrane region" description="Helical" evidence="6">
    <location>
        <begin position="234"/>
        <end position="260"/>
    </location>
</feature>
<evidence type="ECO:0000256" key="2">
    <source>
        <dbReference type="ARBA" id="ARBA00005268"/>
    </source>
</evidence>
<organism evidence="7 8">
    <name type="scientific">Planosporangium mesophilum</name>
    <dbReference type="NCBI Taxonomy" id="689768"/>
    <lineage>
        <taxon>Bacteria</taxon>
        <taxon>Bacillati</taxon>
        <taxon>Actinomycetota</taxon>
        <taxon>Actinomycetes</taxon>
        <taxon>Micromonosporales</taxon>
        <taxon>Micromonosporaceae</taxon>
        <taxon>Planosporangium</taxon>
    </lineage>
</organism>
<name>A0A8J3WY46_9ACTN</name>
<comment type="caution">
    <text evidence="7">The sequence shown here is derived from an EMBL/GenBank/DDBJ whole genome shotgun (WGS) entry which is preliminary data.</text>
</comment>
<keyword evidence="5 6" id="KW-0472">Membrane</keyword>
<evidence type="ECO:0000256" key="5">
    <source>
        <dbReference type="ARBA" id="ARBA00023136"/>
    </source>
</evidence>
<reference evidence="7" key="1">
    <citation type="submission" date="2021-01" db="EMBL/GenBank/DDBJ databases">
        <title>Whole genome shotgun sequence of Planosporangium mesophilum NBRC 109066.</title>
        <authorList>
            <person name="Komaki H."/>
            <person name="Tamura T."/>
        </authorList>
    </citation>
    <scope>NUCLEOTIDE SEQUENCE</scope>
    <source>
        <strain evidence="7">NBRC 109066</strain>
    </source>
</reference>
<feature type="transmembrane region" description="Helical" evidence="6">
    <location>
        <begin position="141"/>
        <end position="161"/>
    </location>
</feature>
<gene>
    <name evidence="7" type="ORF">Pme01_04970</name>
</gene>
<evidence type="ECO:0000313" key="7">
    <source>
        <dbReference type="EMBL" id="GII20900.1"/>
    </source>
</evidence>
<dbReference type="EMBL" id="BOON01000005">
    <property type="protein sequence ID" value="GII20900.1"/>
    <property type="molecule type" value="Genomic_DNA"/>
</dbReference>
<evidence type="ECO:0000256" key="1">
    <source>
        <dbReference type="ARBA" id="ARBA00004141"/>
    </source>
</evidence>